<dbReference type="PANTHER" id="PTHR48111">
    <property type="entry name" value="REGULATOR OF RPOS"/>
    <property type="match status" value="1"/>
</dbReference>
<dbReference type="CDD" id="cd00383">
    <property type="entry name" value="trans_reg_C"/>
    <property type="match status" value="1"/>
</dbReference>
<dbReference type="GO" id="GO:0005829">
    <property type="term" value="C:cytosol"/>
    <property type="evidence" value="ECO:0007669"/>
    <property type="project" value="TreeGrafter"/>
</dbReference>
<keyword evidence="4 7" id="KW-0238">DNA-binding</keyword>
<feature type="DNA-binding region" description="OmpR/PhoB-type" evidence="7">
    <location>
        <begin position="124"/>
        <end position="224"/>
    </location>
</feature>
<dbReference type="Gene3D" id="3.40.50.2300">
    <property type="match status" value="1"/>
</dbReference>
<dbReference type="SUPFAM" id="SSF52172">
    <property type="entry name" value="CheY-like"/>
    <property type="match status" value="1"/>
</dbReference>
<dbReference type="RefSeq" id="WP_097555366.1">
    <property type="nucleotide sequence ID" value="NZ_CP116613.1"/>
</dbReference>
<dbReference type="GO" id="GO:0000976">
    <property type="term" value="F:transcription cis-regulatory region binding"/>
    <property type="evidence" value="ECO:0007669"/>
    <property type="project" value="TreeGrafter"/>
</dbReference>
<evidence type="ECO:0000259" key="9">
    <source>
        <dbReference type="PROSITE" id="PS51755"/>
    </source>
</evidence>
<dbReference type="EMBL" id="CP116613">
    <property type="protein sequence ID" value="WCF98301.1"/>
    <property type="molecule type" value="Genomic_DNA"/>
</dbReference>
<keyword evidence="2" id="KW-0902">Two-component regulatory system</keyword>
<evidence type="ECO:0000256" key="4">
    <source>
        <dbReference type="ARBA" id="ARBA00023125"/>
    </source>
</evidence>
<keyword evidence="5" id="KW-0804">Transcription</keyword>
<feature type="modified residue" description="4-aspartylphosphate" evidence="6">
    <location>
        <position position="51"/>
    </location>
</feature>
<dbReference type="Gene3D" id="1.10.10.10">
    <property type="entry name" value="Winged helix-like DNA-binding domain superfamily/Winged helix DNA-binding domain"/>
    <property type="match status" value="1"/>
</dbReference>
<evidence type="ECO:0000256" key="2">
    <source>
        <dbReference type="ARBA" id="ARBA00023012"/>
    </source>
</evidence>
<reference evidence="10" key="1">
    <citation type="submission" date="2023-01" db="EMBL/GenBank/DDBJ databases">
        <title>Phages are important unrecognized players in the ecology of the oral pathogen Porphyromonas gingivalis.</title>
        <authorList>
            <person name="Matrishin C.B."/>
            <person name="Kauffman K.M."/>
        </authorList>
    </citation>
    <scope>NUCLEOTIDE SEQUENCE</scope>
    <source>
        <strain evidence="10">HG1691old</strain>
    </source>
</reference>
<dbReference type="SMART" id="SM00862">
    <property type="entry name" value="Trans_reg_C"/>
    <property type="match status" value="1"/>
</dbReference>
<protein>
    <submittedName>
        <fullName evidence="10">Response regulator transcription factor</fullName>
    </submittedName>
</protein>
<evidence type="ECO:0000313" key="11">
    <source>
        <dbReference type="Proteomes" id="UP001179540"/>
    </source>
</evidence>
<evidence type="ECO:0000256" key="6">
    <source>
        <dbReference type="PROSITE-ProRule" id="PRU00169"/>
    </source>
</evidence>
<dbReference type="InterPro" id="IPR001789">
    <property type="entry name" value="Sig_transdc_resp-reg_receiver"/>
</dbReference>
<dbReference type="Gene3D" id="6.10.250.690">
    <property type="match status" value="1"/>
</dbReference>
<sequence>MKILIIEDEPDLRETIQKFLLGERYIVETAATMNEGLDKVLVYDYDCILLDIMLPDGNGLTLLKELKKRGKTENLIIISAKDAIEDKVQGIELGADDYLTKPFHLLELNARIKGLIRRKTAHGAMEIKLGNVSLVPDRFEVAVKGYPLELKRKEYDILYHLMTRPNRLVDKAALAEAVWGDYIDQADNYDFVYAQIKNLRKQMNDAGATIEIKSVYGFGYKLIERLPHRRLCVSLTIFTTMRWCT</sequence>
<dbReference type="InterPro" id="IPR036388">
    <property type="entry name" value="WH-like_DNA-bd_sf"/>
</dbReference>
<proteinExistence type="predicted"/>
<organism evidence="10 11">
    <name type="scientific">Porphyromonas gingivalis</name>
    <name type="common">Bacteroides gingivalis</name>
    <dbReference type="NCBI Taxonomy" id="837"/>
    <lineage>
        <taxon>Bacteria</taxon>
        <taxon>Pseudomonadati</taxon>
        <taxon>Bacteroidota</taxon>
        <taxon>Bacteroidia</taxon>
        <taxon>Bacteroidales</taxon>
        <taxon>Porphyromonadaceae</taxon>
        <taxon>Porphyromonas</taxon>
    </lineage>
</organism>
<dbReference type="InterPro" id="IPR039420">
    <property type="entry name" value="WalR-like"/>
</dbReference>
<keyword evidence="3" id="KW-0805">Transcription regulation</keyword>
<dbReference type="PROSITE" id="PS50110">
    <property type="entry name" value="RESPONSE_REGULATORY"/>
    <property type="match status" value="1"/>
</dbReference>
<dbReference type="InterPro" id="IPR001867">
    <property type="entry name" value="OmpR/PhoB-type_DNA-bd"/>
</dbReference>
<dbReference type="AlphaFoldDB" id="A0AAE9X4Q7"/>
<dbReference type="Proteomes" id="UP001179540">
    <property type="component" value="Chromosome"/>
</dbReference>
<evidence type="ECO:0000256" key="3">
    <source>
        <dbReference type="ARBA" id="ARBA00023015"/>
    </source>
</evidence>
<evidence type="ECO:0000259" key="8">
    <source>
        <dbReference type="PROSITE" id="PS50110"/>
    </source>
</evidence>
<evidence type="ECO:0000313" key="10">
    <source>
        <dbReference type="EMBL" id="WCF98301.1"/>
    </source>
</evidence>
<dbReference type="SMART" id="SM00448">
    <property type="entry name" value="REC"/>
    <property type="match status" value="1"/>
</dbReference>
<feature type="domain" description="OmpR/PhoB-type" evidence="9">
    <location>
        <begin position="124"/>
        <end position="224"/>
    </location>
</feature>
<dbReference type="InterPro" id="IPR011006">
    <property type="entry name" value="CheY-like_superfamily"/>
</dbReference>
<gene>
    <name evidence="10" type="ORF">NY149_07220</name>
</gene>
<accession>A0AAE9X4Q7</accession>
<dbReference type="Pfam" id="PF00486">
    <property type="entry name" value="Trans_reg_C"/>
    <property type="match status" value="1"/>
</dbReference>
<feature type="domain" description="Response regulatory" evidence="8">
    <location>
        <begin position="2"/>
        <end position="116"/>
    </location>
</feature>
<dbReference type="GO" id="GO:0000156">
    <property type="term" value="F:phosphorelay response regulator activity"/>
    <property type="evidence" value="ECO:0007669"/>
    <property type="project" value="TreeGrafter"/>
</dbReference>
<evidence type="ECO:0000256" key="1">
    <source>
        <dbReference type="ARBA" id="ARBA00022553"/>
    </source>
</evidence>
<dbReference type="GO" id="GO:0032993">
    <property type="term" value="C:protein-DNA complex"/>
    <property type="evidence" value="ECO:0007669"/>
    <property type="project" value="TreeGrafter"/>
</dbReference>
<name>A0AAE9X4Q7_PORGN</name>
<dbReference type="Pfam" id="PF00072">
    <property type="entry name" value="Response_reg"/>
    <property type="match status" value="1"/>
</dbReference>
<evidence type="ECO:0000256" key="5">
    <source>
        <dbReference type="ARBA" id="ARBA00023163"/>
    </source>
</evidence>
<dbReference type="PROSITE" id="PS51755">
    <property type="entry name" value="OMPR_PHOB"/>
    <property type="match status" value="1"/>
</dbReference>
<dbReference type="GO" id="GO:0006355">
    <property type="term" value="P:regulation of DNA-templated transcription"/>
    <property type="evidence" value="ECO:0007669"/>
    <property type="project" value="InterPro"/>
</dbReference>
<evidence type="ECO:0000256" key="7">
    <source>
        <dbReference type="PROSITE-ProRule" id="PRU01091"/>
    </source>
</evidence>
<dbReference type="PANTHER" id="PTHR48111:SF22">
    <property type="entry name" value="REGULATOR OF RPOS"/>
    <property type="match status" value="1"/>
</dbReference>
<keyword evidence="1 6" id="KW-0597">Phosphoprotein</keyword>